<organism evidence="1 2">
    <name type="scientific">Palleronia pontilimi</name>
    <dbReference type="NCBI Taxonomy" id="1964209"/>
    <lineage>
        <taxon>Bacteria</taxon>
        <taxon>Pseudomonadati</taxon>
        <taxon>Pseudomonadota</taxon>
        <taxon>Alphaproteobacteria</taxon>
        <taxon>Rhodobacterales</taxon>
        <taxon>Roseobacteraceae</taxon>
        <taxon>Palleronia</taxon>
    </lineage>
</organism>
<dbReference type="Proteomes" id="UP000642488">
    <property type="component" value="Unassembled WGS sequence"/>
</dbReference>
<gene>
    <name evidence="1" type="ORF">ILP92_01835</name>
</gene>
<dbReference type="RefSeq" id="WP_198914651.1">
    <property type="nucleotide sequence ID" value="NZ_JAEKPD010000001.1"/>
</dbReference>
<evidence type="ECO:0000313" key="1">
    <source>
        <dbReference type="EMBL" id="MBJ3761492.1"/>
    </source>
</evidence>
<accession>A0A934M8K0</accession>
<protein>
    <submittedName>
        <fullName evidence="1">Uncharacterized protein</fullName>
    </submittedName>
</protein>
<name>A0A934M8K0_9RHOB</name>
<dbReference type="AlphaFoldDB" id="A0A934M8K0"/>
<evidence type="ECO:0000313" key="2">
    <source>
        <dbReference type="Proteomes" id="UP000642488"/>
    </source>
</evidence>
<proteinExistence type="predicted"/>
<sequence length="59" mass="6072">MIWALAYMPVLAGLATWTLGGSRRRLGALGAASTLAPLALAVLSADGTGRFGWSKTIVL</sequence>
<comment type="caution">
    <text evidence="1">The sequence shown here is derived from an EMBL/GenBank/DDBJ whole genome shotgun (WGS) entry which is preliminary data.</text>
</comment>
<reference evidence="1" key="1">
    <citation type="submission" date="2020-12" db="EMBL/GenBank/DDBJ databases">
        <title>Bacterial taxonomy.</title>
        <authorList>
            <person name="Pan X."/>
        </authorList>
    </citation>
    <scope>NUCLEOTIDE SEQUENCE</scope>
    <source>
        <strain evidence="1">KCTC 52957</strain>
    </source>
</reference>
<keyword evidence="2" id="KW-1185">Reference proteome</keyword>
<dbReference type="EMBL" id="JAEKPD010000001">
    <property type="protein sequence ID" value="MBJ3761492.1"/>
    <property type="molecule type" value="Genomic_DNA"/>
</dbReference>